<dbReference type="STRING" id="1388766.A0A017S7D9"/>
<dbReference type="AlphaFoldDB" id="A0A017S7D9"/>
<dbReference type="EMBL" id="KK088434">
    <property type="protein sequence ID" value="EYE92958.1"/>
    <property type="molecule type" value="Genomic_DNA"/>
</dbReference>
<dbReference type="HOGENOM" id="CLU_000288_81_2_1"/>
<dbReference type="PROSITE" id="PS50011">
    <property type="entry name" value="PROTEIN_KINASE_DOM"/>
    <property type="match status" value="1"/>
</dbReference>
<reference evidence="3" key="1">
    <citation type="journal article" date="2014" name="Nat. Commun.">
        <title>Genomic adaptations of the halophilic Dead Sea filamentous fungus Eurotium rubrum.</title>
        <authorList>
            <person name="Kis-Papo T."/>
            <person name="Weig A.R."/>
            <person name="Riley R."/>
            <person name="Persoh D."/>
            <person name="Salamov A."/>
            <person name="Sun H."/>
            <person name="Lipzen A."/>
            <person name="Wasser S.P."/>
            <person name="Rambold G."/>
            <person name="Grigoriev I.V."/>
            <person name="Nevo E."/>
        </authorList>
    </citation>
    <scope>NUCLEOTIDE SEQUENCE [LARGE SCALE GENOMIC DNA]</scope>
    <source>
        <strain evidence="3">CBS 135680</strain>
    </source>
</reference>
<gene>
    <name evidence="2" type="ORF">EURHEDRAFT_542823</name>
</gene>
<accession>A0A017S7D9</accession>
<dbReference type="SUPFAM" id="SSF56112">
    <property type="entry name" value="Protein kinase-like (PK-like)"/>
    <property type="match status" value="1"/>
</dbReference>
<dbReference type="InterPro" id="IPR011009">
    <property type="entry name" value="Kinase-like_dom_sf"/>
</dbReference>
<dbReference type="OrthoDB" id="5979581at2759"/>
<dbReference type="Proteomes" id="UP000019804">
    <property type="component" value="Unassembled WGS sequence"/>
</dbReference>
<protein>
    <recommendedName>
        <fullName evidence="1">Protein kinase domain-containing protein</fullName>
    </recommendedName>
</protein>
<name>A0A017S7D9_ASPRC</name>
<sequence>MTLVQSRSTPQFSIAAKNSVPERENDEYKRELHAVEKLTYIHLSPQHIIRMLGDFELGGPNRIHQCLVSEPLGPSIPDTIDELFVDTRLPGEHVKAVAKQSLLGLDVLRQQKICHGGFIDMLGNPDIGHIQRKDGKALDFGMPKYVIRPVSYMAYSPFFSIPIIITLHMPLPVQAPEVLFKDCLNHRVNLWSMGCMTSADIPSPALQKWLEELCFDSERHADLTKEDIVKLVQLIGELLQFEPDK</sequence>
<evidence type="ECO:0000259" key="1">
    <source>
        <dbReference type="PROSITE" id="PS50011"/>
    </source>
</evidence>
<dbReference type="GO" id="GO:0005524">
    <property type="term" value="F:ATP binding"/>
    <property type="evidence" value="ECO:0007669"/>
    <property type="project" value="InterPro"/>
</dbReference>
<dbReference type="GO" id="GO:0004672">
    <property type="term" value="F:protein kinase activity"/>
    <property type="evidence" value="ECO:0007669"/>
    <property type="project" value="InterPro"/>
</dbReference>
<dbReference type="GeneID" id="63702534"/>
<proteinExistence type="predicted"/>
<organism evidence="2 3">
    <name type="scientific">Aspergillus ruber (strain CBS 135680)</name>
    <dbReference type="NCBI Taxonomy" id="1388766"/>
    <lineage>
        <taxon>Eukaryota</taxon>
        <taxon>Fungi</taxon>
        <taxon>Dikarya</taxon>
        <taxon>Ascomycota</taxon>
        <taxon>Pezizomycotina</taxon>
        <taxon>Eurotiomycetes</taxon>
        <taxon>Eurotiomycetidae</taxon>
        <taxon>Eurotiales</taxon>
        <taxon>Aspergillaceae</taxon>
        <taxon>Aspergillus</taxon>
        <taxon>Aspergillus subgen. Aspergillus</taxon>
    </lineage>
</organism>
<dbReference type="Gene3D" id="1.10.510.10">
    <property type="entry name" value="Transferase(Phosphotransferase) domain 1"/>
    <property type="match status" value="1"/>
</dbReference>
<dbReference type="RefSeq" id="XP_040636646.1">
    <property type="nucleotide sequence ID" value="XM_040787410.1"/>
</dbReference>
<dbReference type="Gene3D" id="3.30.200.20">
    <property type="entry name" value="Phosphorylase Kinase, domain 1"/>
    <property type="match status" value="1"/>
</dbReference>
<dbReference type="InterPro" id="IPR000719">
    <property type="entry name" value="Prot_kinase_dom"/>
</dbReference>
<feature type="domain" description="Protein kinase" evidence="1">
    <location>
        <begin position="1"/>
        <end position="245"/>
    </location>
</feature>
<evidence type="ECO:0000313" key="2">
    <source>
        <dbReference type="EMBL" id="EYE92958.1"/>
    </source>
</evidence>
<evidence type="ECO:0000313" key="3">
    <source>
        <dbReference type="Proteomes" id="UP000019804"/>
    </source>
</evidence>
<keyword evidence="3" id="KW-1185">Reference proteome</keyword>